<protein>
    <submittedName>
        <fullName evidence="2">DUF19 domain-containing protein</fullName>
    </submittedName>
</protein>
<dbReference type="Proteomes" id="UP000887576">
    <property type="component" value="Unplaced"/>
</dbReference>
<accession>A0AC34QIN3</accession>
<proteinExistence type="predicted"/>
<name>A0AC34QIN3_9BILA</name>
<evidence type="ECO:0000313" key="2">
    <source>
        <dbReference type="WBParaSite" id="JU765_v2.g16666.t1"/>
    </source>
</evidence>
<evidence type="ECO:0000313" key="1">
    <source>
        <dbReference type="Proteomes" id="UP000887576"/>
    </source>
</evidence>
<dbReference type="WBParaSite" id="JU765_v2.g16666.t1">
    <property type="protein sequence ID" value="JU765_v2.g16666.t1"/>
    <property type="gene ID" value="JU765_v2.g16666"/>
</dbReference>
<sequence length="368" mass="43398">MSKINFVAVAFVTVLLSLPASSLKNDHCSKNEEKQIAKCMEPIDDFEELLDRKAETSMMFPIPTKEDFIEMCKLFGDYEICIKPYLDKCSKNEEAIYKNATYAYLCKKGQETYLENMECLRQVDLEMPNVKECKWTFVEELLEIVLNLEMSPSKKIDQTCLVTHTYFNCLCLPVKTNCELDASNLVEKVTKDMIGTFLPFCTFEEFEGKYVDETKKRAYYEEYSNTIKSFLKTMAETMETMELDEFLVFAEDSLFQTLRDYDWEDFYKILLEEMDEIFESLNIDNAHELFFKNIPALLRTPEMEDFYDELPDMIWAVIKTLEKEDFFERDLMSFSGFPRSVIEEEDYKQLPKKITVLLREFKSALVQK</sequence>
<organism evidence="1 2">
    <name type="scientific">Panagrolaimus sp. JU765</name>
    <dbReference type="NCBI Taxonomy" id="591449"/>
    <lineage>
        <taxon>Eukaryota</taxon>
        <taxon>Metazoa</taxon>
        <taxon>Ecdysozoa</taxon>
        <taxon>Nematoda</taxon>
        <taxon>Chromadorea</taxon>
        <taxon>Rhabditida</taxon>
        <taxon>Tylenchina</taxon>
        <taxon>Panagrolaimomorpha</taxon>
        <taxon>Panagrolaimoidea</taxon>
        <taxon>Panagrolaimidae</taxon>
        <taxon>Panagrolaimus</taxon>
    </lineage>
</organism>
<reference evidence="2" key="1">
    <citation type="submission" date="2022-11" db="UniProtKB">
        <authorList>
            <consortium name="WormBaseParasite"/>
        </authorList>
    </citation>
    <scope>IDENTIFICATION</scope>
</reference>